<dbReference type="OrthoDB" id="190426at2"/>
<dbReference type="Proteomes" id="UP000010716">
    <property type="component" value="Unassembled WGS sequence"/>
</dbReference>
<sequence length="255" mass="30242">MIVVDFQDHFVLIQQHDHAQLSGDIATNWNPRHFYGSPKRQDVLYAIYEHDRGWIDLDHTPFWNDAENAPYSFMEFPLRPKLTFYRKGVDEVQRYSPYAALLCSMHYCSFFASTSEPAAEQYMQEEKERQRLIREDLHLSTPQEDADLKFHFDLLQFCDNLSLYVCLNRPGVSKEEEISWYRQGFPQRFSHLDHQTIMARWLDTETIQLNPFPLQEGCTYGVKLKKVPKQAIKEKGLAEAYRQAGWELRHVRFTL</sequence>
<accession>F5L3N2</accession>
<dbReference type="Pfam" id="PF13030">
    <property type="entry name" value="DUF3891"/>
    <property type="match status" value="1"/>
</dbReference>
<protein>
    <submittedName>
        <fullName evidence="2">DUF3891 family protein</fullName>
    </submittedName>
</protein>
<evidence type="ECO:0000313" key="1">
    <source>
        <dbReference type="EMBL" id="EGL84045.1"/>
    </source>
</evidence>
<dbReference type="KEGG" id="cthu:HUR95_11330"/>
<evidence type="ECO:0000313" key="3">
    <source>
        <dbReference type="Proteomes" id="UP000010716"/>
    </source>
</evidence>
<evidence type="ECO:0000313" key="4">
    <source>
        <dbReference type="Proteomes" id="UP000825179"/>
    </source>
</evidence>
<proteinExistence type="predicted"/>
<dbReference type="eggNOG" id="ENOG502ZNH6">
    <property type="taxonomic scope" value="Bacteria"/>
</dbReference>
<dbReference type="EMBL" id="CP082237">
    <property type="protein sequence ID" value="QZT32927.1"/>
    <property type="molecule type" value="Genomic_DNA"/>
</dbReference>
<evidence type="ECO:0000313" key="2">
    <source>
        <dbReference type="EMBL" id="QZT32927.1"/>
    </source>
</evidence>
<reference evidence="2" key="3">
    <citation type="submission" date="2021-08" db="EMBL/GenBank/DDBJ databases">
        <authorList>
            <person name="de Jong S."/>
            <person name="van den Broek M."/>
            <person name="Merkel A."/>
            <person name="de la Torre Cortes P."/>
            <person name="Kalamorz F."/>
            <person name="Cook G."/>
            <person name="van Loosdrecht M."/>
            <person name="McMillan D."/>
        </authorList>
    </citation>
    <scope>NUCLEOTIDE SEQUENCE</scope>
    <source>
        <strain evidence="2">TA2.A1</strain>
    </source>
</reference>
<dbReference type="RefSeq" id="WP_007502579.1">
    <property type="nucleotide sequence ID" value="NZ_AFCE01000052.1"/>
</dbReference>
<organism evidence="1 3">
    <name type="scientific">Caldalkalibacillus thermarum (strain TA2.A1)</name>
    <dbReference type="NCBI Taxonomy" id="986075"/>
    <lineage>
        <taxon>Bacteria</taxon>
        <taxon>Bacillati</taxon>
        <taxon>Bacillota</taxon>
        <taxon>Bacilli</taxon>
        <taxon>Bacillales</taxon>
        <taxon>Bacillaceae</taxon>
        <taxon>Caldalkalibacillus</taxon>
    </lineage>
</organism>
<dbReference type="EMBL" id="AFCE01000052">
    <property type="protein sequence ID" value="EGL84045.1"/>
    <property type="molecule type" value="Genomic_DNA"/>
</dbReference>
<dbReference type="AlphaFoldDB" id="F5L3N2"/>
<name>F5L3N2_CALTT</name>
<keyword evidence="4" id="KW-1185">Reference proteome</keyword>
<reference evidence="2 4" key="2">
    <citation type="journal article" date="2020" name="Extremophiles">
        <title>Genomic analysis of Caldalkalibacillus thermarum TA2.A1 reveals aerobic alkaliphilic metabolism and evolutionary hallmarks linking alkaliphilic bacteria and plant life.</title>
        <authorList>
            <person name="de Jong S.I."/>
            <person name="van den Broek M.A."/>
            <person name="Merkel A.Y."/>
            <person name="de la Torre Cortes P."/>
            <person name="Kalamorz F."/>
            <person name="Cook G.M."/>
            <person name="van Loosdrecht M.C.M."/>
            <person name="McMillan D.G.G."/>
        </authorList>
    </citation>
    <scope>NUCLEOTIDE SEQUENCE [LARGE SCALE GENOMIC DNA]</scope>
    <source>
        <strain evidence="2 4">TA2.A1</strain>
    </source>
</reference>
<dbReference type="InterPro" id="IPR024992">
    <property type="entry name" value="DUF3891"/>
</dbReference>
<gene>
    <name evidence="1" type="ORF">CathTA2_0391</name>
    <name evidence="2" type="ORF">HUR95_11330</name>
</gene>
<dbReference type="Proteomes" id="UP000825179">
    <property type="component" value="Chromosome"/>
</dbReference>
<reference evidence="1 3" key="1">
    <citation type="journal article" date="2011" name="J. Bacteriol.">
        <title>Draft genome sequence of the thermoalkaliphilic Caldalkalibacillus thermarum strain TA2.A1.</title>
        <authorList>
            <person name="Kalamorz F."/>
            <person name="Keis S."/>
            <person name="McMillan D.G."/>
            <person name="Olsson K."/>
            <person name="Stanton J.A."/>
            <person name="Stockwell P."/>
            <person name="Black M.A."/>
            <person name="Klingeman D.M."/>
            <person name="Land M.L."/>
            <person name="Han C.S."/>
            <person name="Martin S.L."/>
            <person name="Becher S.A."/>
            <person name="Peddie C.J."/>
            <person name="Morgan H.W."/>
            <person name="Matthies D."/>
            <person name="Preiss L."/>
            <person name="Meier T."/>
            <person name="Brown S.D."/>
            <person name="Cook G.M."/>
        </authorList>
    </citation>
    <scope>NUCLEOTIDE SEQUENCE [LARGE SCALE GENOMIC DNA]</scope>
    <source>
        <strain evidence="1 3">TA2.A1</strain>
    </source>
</reference>